<proteinExistence type="predicted"/>
<accession>A9L6D5</accession>
<keyword evidence="2" id="KW-0614">Plasmid</keyword>
<sequence length="498" mass="59313">MLKSCEIMENTKRQIPIVIDTERNEPIWVESLSWIYEQHELQEIRQANIKHHRFVCQNCKQLVYLHAKRDDDSRHGHQYYFSHPEGIYCDWKSDSKSRAEIYAGVSEGNKHWQMKELLAKTLMNLPNWEVIDVDTQFVFSLDKLKRAKPDLHARYFGKDVAFEIQLRSESPKVILDRQHFYQEKEWPLIWLSAENEDQILDFFDKERIAVKQVQKDIAFCNRGNWFIFNAILASESLENKQLTILTKVWEPRLAGKKIYYDWCQYSVTYDQLTHHDGETFYRDFYALDRALKADLVEQGKLRVLANIDHFKNQEYRDWSQFLVAAKICWPTLDMSSDADWLHSVFKEDYSRRVLQVKSTVLTIIRYYSSDMPSSYKRWEQFALKLSHLYFGFHKNMSLSVLEKIMLILGYDLSTKLGRRQKSYARAVHNFFDYEAFKPYQALCLRAIELSEHKEELLHTPNVLTRLNDPMKKSIEINSSLDDFLEWFASAPIFEQRGL</sequence>
<name>A9L6D5_SHEB9</name>
<dbReference type="Pfam" id="PF19500">
    <property type="entry name" value="DUF6035"/>
    <property type="match status" value="1"/>
</dbReference>
<gene>
    <name evidence="2" type="ordered locus">Sbal195_4561</name>
</gene>
<dbReference type="Proteomes" id="UP000000770">
    <property type="component" value="Plasmid pS19501"/>
</dbReference>
<protein>
    <recommendedName>
        <fullName evidence="1">DUF6035 domain-containing protein</fullName>
    </recommendedName>
</protein>
<dbReference type="KEGG" id="sbn:Sbal195_4561"/>
<organism evidence="2 3">
    <name type="scientific">Shewanella baltica (strain OS195)</name>
    <dbReference type="NCBI Taxonomy" id="399599"/>
    <lineage>
        <taxon>Bacteria</taxon>
        <taxon>Pseudomonadati</taxon>
        <taxon>Pseudomonadota</taxon>
        <taxon>Gammaproteobacteria</taxon>
        <taxon>Alteromonadales</taxon>
        <taxon>Shewanellaceae</taxon>
        <taxon>Shewanella</taxon>
    </lineage>
</organism>
<feature type="domain" description="DUF6035" evidence="1">
    <location>
        <begin position="98"/>
        <end position="280"/>
    </location>
</feature>
<evidence type="ECO:0000313" key="2">
    <source>
        <dbReference type="EMBL" id="ABX51717.1"/>
    </source>
</evidence>
<evidence type="ECO:0000259" key="1">
    <source>
        <dbReference type="Pfam" id="PF19500"/>
    </source>
</evidence>
<reference evidence="2 3" key="1">
    <citation type="submission" date="2007-11" db="EMBL/GenBank/DDBJ databases">
        <title>Complete sequence of plasmid1 pS19501 of Shewanella baltica OS195.</title>
        <authorList>
            <consortium name="US DOE Joint Genome Institute"/>
            <person name="Copeland A."/>
            <person name="Lucas S."/>
            <person name="Lapidus A."/>
            <person name="Barry K."/>
            <person name="Glavina del Rio T."/>
            <person name="Dalin E."/>
            <person name="Tice H."/>
            <person name="Pitluck S."/>
            <person name="Chain P."/>
            <person name="Malfatti S."/>
            <person name="Shin M."/>
            <person name="Vergez L."/>
            <person name="Schmutz J."/>
            <person name="Larimer F."/>
            <person name="Land M."/>
            <person name="Hauser L."/>
            <person name="Kyrpides N."/>
            <person name="Kim E."/>
            <person name="Brettar I."/>
            <person name="Rodrigues J."/>
            <person name="Konstantinidis K."/>
            <person name="Klappenbach J."/>
            <person name="Hofle M."/>
            <person name="Tiedje J."/>
            <person name="Richardson P."/>
        </authorList>
    </citation>
    <scope>NUCLEOTIDE SEQUENCE [LARGE SCALE GENOMIC DNA]</scope>
    <source>
        <strain evidence="3">OS195</strain>
        <plasmid evidence="3">Plasmid pS19501</plasmid>
    </source>
</reference>
<evidence type="ECO:0000313" key="3">
    <source>
        <dbReference type="Proteomes" id="UP000000770"/>
    </source>
</evidence>
<dbReference type="HOGENOM" id="CLU_547346_0_0_6"/>
<dbReference type="AlphaFoldDB" id="A9L6D5"/>
<dbReference type="EMBL" id="CP000892">
    <property type="protein sequence ID" value="ABX51717.1"/>
    <property type="molecule type" value="Genomic_DNA"/>
</dbReference>
<dbReference type="InterPro" id="IPR046099">
    <property type="entry name" value="DUF6035"/>
</dbReference>
<geneLocation type="plasmid" evidence="2 3">
    <name>pS19501</name>
</geneLocation>